<comment type="caution">
    <text evidence="1">The sequence shown here is derived from an EMBL/GenBank/DDBJ whole genome shotgun (WGS) entry which is preliminary data.</text>
</comment>
<dbReference type="RefSeq" id="WP_310302958.1">
    <property type="nucleotide sequence ID" value="NZ_BAAAPS010000010.1"/>
</dbReference>
<dbReference type="CDD" id="cd07812">
    <property type="entry name" value="SRPBCC"/>
    <property type="match status" value="1"/>
</dbReference>
<dbReference type="SUPFAM" id="SSF55961">
    <property type="entry name" value="Bet v1-like"/>
    <property type="match status" value="1"/>
</dbReference>
<reference evidence="1 2" key="1">
    <citation type="submission" date="2023-07" db="EMBL/GenBank/DDBJ databases">
        <title>Sequencing the genomes of 1000 actinobacteria strains.</title>
        <authorList>
            <person name="Klenk H.-P."/>
        </authorList>
    </citation>
    <scope>NUCLEOTIDE SEQUENCE [LARGE SCALE GENOMIC DNA]</scope>
    <source>
        <strain evidence="1 2">DSM 19426</strain>
    </source>
</reference>
<gene>
    <name evidence="1" type="ORF">J2S63_002609</name>
</gene>
<dbReference type="InterPro" id="IPR019587">
    <property type="entry name" value="Polyketide_cyclase/dehydratase"/>
</dbReference>
<dbReference type="InterPro" id="IPR023393">
    <property type="entry name" value="START-like_dom_sf"/>
</dbReference>
<dbReference type="Proteomes" id="UP001183648">
    <property type="component" value="Unassembled WGS sequence"/>
</dbReference>
<sequence>MSERIVRAINVRKPYEEVAAFVTDPAQALAAIPGFARFSYQGPGQAPDASEGEEWDVFLEVGTFHVGGRVLITTPSANRIEWTPLRGTSSHFVMMVEPLGEQARLTMEMEYSLNGLLLARVAELLVKGAVSRHLEAGLQEMRHRLEYGESVTGS</sequence>
<keyword evidence="2" id="KW-1185">Reference proteome</keyword>
<evidence type="ECO:0000313" key="1">
    <source>
        <dbReference type="EMBL" id="MDR7363056.1"/>
    </source>
</evidence>
<organism evidence="1 2">
    <name type="scientific">Nocardioides marmoribigeumensis</name>
    <dbReference type="NCBI Taxonomy" id="433649"/>
    <lineage>
        <taxon>Bacteria</taxon>
        <taxon>Bacillati</taxon>
        <taxon>Actinomycetota</taxon>
        <taxon>Actinomycetes</taxon>
        <taxon>Propionibacteriales</taxon>
        <taxon>Nocardioidaceae</taxon>
        <taxon>Nocardioides</taxon>
    </lineage>
</organism>
<dbReference type="Pfam" id="PF10604">
    <property type="entry name" value="Polyketide_cyc2"/>
    <property type="match status" value="1"/>
</dbReference>
<proteinExistence type="predicted"/>
<evidence type="ECO:0000313" key="2">
    <source>
        <dbReference type="Proteomes" id="UP001183648"/>
    </source>
</evidence>
<name>A0ABU2BXC9_9ACTN</name>
<dbReference type="EMBL" id="JAVDYG010000001">
    <property type="protein sequence ID" value="MDR7363056.1"/>
    <property type="molecule type" value="Genomic_DNA"/>
</dbReference>
<accession>A0ABU2BXC9</accession>
<protein>
    <submittedName>
        <fullName evidence="1">Carbon monoxide dehydrogenase subunit G</fullName>
    </submittedName>
</protein>
<dbReference type="Gene3D" id="3.30.530.20">
    <property type="match status" value="1"/>
</dbReference>